<dbReference type="EMBL" id="SZPZ01000007">
    <property type="protein sequence ID" value="TKK73397.1"/>
    <property type="molecule type" value="Genomic_DNA"/>
</dbReference>
<dbReference type="Pfam" id="PF08241">
    <property type="entry name" value="Methyltransf_11"/>
    <property type="match status" value="1"/>
</dbReference>
<dbReference type="AlphaFoldDB" id="A0A4U3LH68"/>
<gene>
    <name evidence="3" type="ORF">FDA38_39485</name>
</gene>
<keyword evidence="3" id="KW-0489">Methyltransferase</keyword>
<accession>A0A4U3LH68</accession>
<reference evidence="3 4" key="1">
    <citation type="submission" date="2019-04" db="EMBL/GenBank/DDBJ databases">
        <title>Kribbella sp. NEAU-THZ 27 nov., a novel actinomycete isolated from soil.</title>
        <authorList>
            <person name="Duan L."/>
        </authorList>
    </citation>
    <scope>NUCLEOTIDE SEQUENCE [LARGE SCALE GENOMIC DNA]</scope>
    <source>
        <strain evidence="4">NEAU-THZ27</strain>
    </source>
</reference>
<sequence>MAALVDDGTYTRRLVAPPGQRTPHPTPLRPEGHQAMSRSEREQNLITYYSNEVQARTDRALPEPRVAHRTAFLARLRDEGRHSVIELGCGPGRDGEAIAAAGFAYTGVDLSPASVEACRALGLEAQVASVLELPFEDRAFDAGWTMSTLLHVADEDLDRALTEIVRVLKPDAPLAIGLWGSATGGEQVWEDGTGFGPGRFFSIRTDDGLRSALERYGVVDEWTTWDDDRAMHYQWAVVSVS</sequence>
<dbReference type="OrthoDB" id="9804312at2"/>
<keyword evidence="3" id="KW-0808">Transferase</keyword>
<dbReference type="Gene3D" id="3.40.50.150">
    <property type="entry name" value="Vaccinia Virus protein VP39"/>
    <property type="match status" value="1"/>
</dbReference>
<evidence type="ECO:0000259" key="2">
    <source>
        <dbReference type="Pfam" id="PF08241"/>
    </source>
</evidence>
<dbReference type="CDD" id="cd02440">
    <property type="entry name" value="AdoMet_MTases"/>
    <property type="match status" value="1"/>
</dbReference>
<comment type="caution">
    <text evidence="3">The sequence shown here is derived from an EMBL/GenBank/DDBJ whole genome shotgun (WGS) entry which is preliminary data.</text>
</comment>
<dbReference type="GO" id="GO:0032259">
    <property type="term" value="P:methylation"/>
    <property type="evidence" value="ECO:0007669"/>
    <property type="project" value="UniProtKB-KW"/>
</dbReference>
<name>A0A4U3LH68_9ACTN</name>
<keyword evidence="4" id="KW-1185">Reference proteome</keyword>
<dbReference type="GO" id="GO:0008757">
    <property type="term" value="F:S-adenosylmethionine-dependent methyltransferase activity"/>
    <property type="evidence" value="ECO:0007669"/>
    <property type="project" value="InterPro"/>
</dbReference>
<dbReference type="Proteomes" id="UP000305836">
    <property type="component" value="Unassembled WGS sequence"/>
</dbReference>
<feature type="domain" description="Methyltransferase type 11" evidence="2">
    <location>
        <begin position="86"/>
        <end position="175"/>
    </location>
</feature>
<dbReference type="SUPFAM" id="SSF53335">
    <property type="entry name" value="S-adenosyl-L-methionine-dependent methyltransferases"/>
    <property type="match status" value="1"/>
</dbReference>
<dbReference type="InterPro" id="IPR050508">
    <property type="entry name" value="Methyltransf_Superfamily"/>
</dbReference>
<proteinExistence type="predicted"/>
<feature type="region of interest" description="Disordered" evidence="1">
    <location>
        <begin position="1"/>
        <end position="37"/>
    </location>
</feature>
<evidence type="ECO:0000313" key="4">
    <source>
        <dbReference type="Proteomes" id="UP000305836"/>
    </source>
</evidence>
<evidence type="ECO:0000313" key="3">
    <source>
        <dbReference type="EMBL" id="TKK73397.1"/>
    </source>
</evidence>
<dbReference type="PANTHER" id="PTHR42912">
    <property type="entry name" value="METHYLTRANSFERASE"/>
    <property type="match status" value="1"/>
</dbReference>
<organism evidence="3 4">
    <name type="scientific">Kribbella jiaozuonensis</name>
    <dbReference type="NCBI Taxonomy" id="2575441"/>
    <lineage>
        <taxon>Bacteria</taxon>
        <taxon>Bacillati</taxon>
        <taxon>Actinomycetota</taxon>
        <taxon>Actinomycetes</taxon>
        <taxon>Propionibacteriales</taxon>
        <taxon>Kribbellaceae</taxon>
        <taxon>Kribbella</taxon>
    </lineage>
</organism>
<evidence type="ECO:0000256" key="1">
    <source>
        <dbReference type="SAM" id="MobiDB-lite"/>
    </source>
</evidence>
<dbReference type="PANTHER" id="PTHR42912:SF93">
    <property type="entry name" value="N6-ADENOSINE-METHYLTRANSFERASE TMT1A"/>
    <property type="match status" value="1"/>
</dbReference>
<protein>
    <submittedName>
        <fullName evidence="3">Class I SAM-dependent methyltransferase</fullName>
    </submittedName>
</protein>
<dbReference type="InterPro" id="IPR029063">
    <property type="entry name" value="SAM-dependent_MTases_sf"/>
</dbReference>
<dbReference type="InterPro" id="IPR013216">
    <property type="entry name" value="Methyltransf_11"/>
</dbReference>